<name>A0A4Z1GWE6_9HELO</name>
<keyword evidence="3" id="KW-1185">Reference proteome</keyword>
<accession>A0A4Z1GWE6</accession>
<reference evidence="2 3" key="1">
    <citation type="submission" date="2017-12" db="EMBL/GenBank/DDBJ databases">
        <title>Comparative genomics of Botrytis spp.</title>
        <authorList>
            <person name="Valero-Jimenez C.A."/>
            <person name="Tapia P."/>
            <person name="Veloso J."/>
            <person name="Silva-Moreno E."/>
            <person name="Staats M."/>
            <person name="Valdes J.H."/>
            <person name="Van Kan J.A.L."/>
        </authorList>
    </citation>
    <scope>NUCLEOTIDE SEQUENCE [LARGE SCALE GENOMIC DNA]</scope>
    <source>
        <strain evidence="2 3">Bh0001</strain>
    </source>
</reference>
<evidence type="ECO:0000313" key="2">
    <source>
        <dbReference type="EMBL" id="TGO41284.1"/>
    </source>
</evidence>
<dbReference type="AlphaFoldDB" id="A0A4Z1GWE6"/>
<gene>
    <name evidence="2" type="ORF">BHYA_0024g00640</name>
</gene>
<dbReference type="EMBL" id="PQXK01000024">
    <property type="protein sequence ID" value="TGO41284.1"/>
    <property type="molecule type" value="Genomic_DNA"/>
</dbReference>
<evidence type="ECO:0000313" key="3">
    <source>
        <dbReference type="Proteomes" id="UP000297814"/>
    </source>
</evidence>
<organism evidence="2 3">
    <name type="scientific">Botrytis hyacinthi</name>
    <dbReference type="NCBI Taxonomy" id="278943"/>
    <lineage>
        <taxon>Eukaryota</taxon>
        <taxon>Fungi</taxon>
        <taxon>Dikarya</taxon>
        <taxon>Ascomycota</taxon>
        <taxon>Pezizomycotina</taxon>
        <taxon>Leotiomycetes</taxon>
        <taxon>Helotiales</taxon>
        <taxon>Sclerotiniaceae</taxon>
        <taxon>Botrytis</taxon>
    </lineage>
</organism>
<feature type="region of interest" description="Disordered" evidence="1">
    <location>
        <begin position="1"/>
        <end position="22"/>
    </location>
</feature>
<comment type="caution">
    <text evidence="2">The sequence shown here is derived from an EMBL/GenBank/DDBJ whole genome shotgun (WGS) entry which is preliminary data.</text>
</comment>
<feature type="compositionally biased region" description="Polar residues" evidence="1">
    <location>
        <begin position="1"/>
        <end position="18"/>
    </location>
</feature>
<sequence length="61" mass="6702">MDSQLRENGQATGDSQGNRHGIGSLEVEFSMAMKIFSEENLRGLQGSVARVANKHLGEWNI</sequence>
<evidence type="ECO:0000256" key="1">
    <source>
        <dbReference type="SAM" id="MobiDB-lite"/>
    </source>
</evidence>
<dbReference type="Proteomes" id="UP000297814">
    <property type="component" value="Unassembled WGS sequence"/>
</dbReference>
<proteinExistence type="predicted"/>
<protein>
    <submittedName>
        <fullName evidence="2">Uncharacterized protein</fullName>
    </submittedName>
</protein>